<sequence length="73" mass="7843">MAGAGMSNAYGRHAKVRLRHGIKESESKACAIALWEQSLLAIQAPRSMGDRGAFIAGKPCSHRPVPKIQFPQG</sequence>
<proteinExistence type="predicted"/>
<dbReference type="EMBL" id="CP012831">
    <property type="protein sequence ID" value="ALI07879.1"/>
    <property type="molecule type" value="Genomic_DNA"/>
</dbReference>
<name>A0A0N9W8H2_PSEFL</name>
<dbReference type="Proteomes" id="UP000059425">
    <property type="component" value="Chromosome"/>
</dbReference>
<evidence type="ECO:0000313" key="2">
    <source>
        <dbReference type="Proteomes" id="UP000059425"/>
    </source>
</evidence>
<reference evidence="2" key="1">
    <citation type="submission" date="2015-09" db="EMBL/GenBank/DDBJ databases">
        <title>Whole genome sequence of Pseudomonas fluorescens FW300-N2C3.</title>
        <authorList>
            <person name="Ray J."/>
            <person name="Melnyk R."/>
            <person name="Deutschbauer A."/>
        </authorList>
    </citation>
    <scope>NUCLEOTIDE SEQUENCE [LARGE SCALE GENOMIC DNA]</scope>
    <source>
        <strain evidence="2">FW300-N2C3</strain>
    </source>
</reference>
<accession>A0A0N9W8H2</accession>
<evidence type="ECO:0000313" key="1">
    <source>
        <dbReference type="EMBL" id="ALI07879.1"/>
    </source>
</evidence>
<organism evidence="1 2">
    <name type="scientific">Pseudomonas fluorescens</name>
    <dbReference type="NCBI Taxonomy" id="294"/>
    <lineage>
        <taxon>Bacteria</taxon>
        <taxon>Pseudomonadati</taxon>
        <taxon>Pseudomonadota</taxon>
        <taxon>Gammaproteobacteria</taxon>
        <taxon>Pseudomonadales</taxon>
        <taxon>Pseudomonadaceae</taxon>
        <taxon>Pseudomonas</taxon>
    </lineage>
</organism>
<gene>
    <name evidence="1" type="ORF">AO356_13965</name>
</gene>
<reference evidence="1 2" key="2">
    <citation type="journal article" date="2018" name="Nature">
        <title>Mutant phenotypes for thousands of bacterial genes of unknown function.</title>
        <authorList>
            <person name="Price M.N."/>
            <person name="Wetmore K.M."/>
            <person name="Waters R.J."/>
            <person name="Callaghan M."/>
            <person name="Ray J."/>
            <person name="Liu H."/>
            <person name="Kuehl J.V."/>
            <person name="Melnyk R.A."/>
            <person name="Lamson J.S."/>
            <person name="Suh Y."/>
            <person name="Carlson H.K."/>
            <person name="Esquivel Z."/>
            <person name="Sadeeshkumar H."/>
            <person name="Chakraborty R."/>
            <person name="Zane G.M."/>
            <person name="Rubin B.E."/>
            <person name="Wall J.D."/>
            <person name="Visel A."/>
            <person name="Bristow J."/>
            <person name="Blow M.J."/>
            <person name="Arkin A.P."/>
            <person name="Deutschbauer A.M."/>
        </authorList>
    </citation>
    <scope>NUCLEOTIDE SEQUENCE [LARGE SCALE GENOMIC DNA]</scope>
    <source>
        <strain evidence="1 2">FW300-N2C3</strain>
    </source>
</reference>
<protein>
    <submittedName>
        <fullName evidence="1">Uncharacterized protein</fullName>
    </submittedName>
</protein>
<dbReference type="AlphaFoldDB" id="A0A0N9W8H2"/>